<dbReference type="InterPro" id="IPR018062">
    <property type="entry name" value="HTH_AraC-typ_CS"/>
</dbReference>
<dbReference type="PROSITE" id="PS00041">
    <property type="entry name" value="HTH_ARAC_FAMILY_1"/>
    <property type="match status" value="1"/>
</dbReference>
<dbReference type="Gene3D" id="2.60.120.10">
    <property type="entry name" value="Jelly Rolls"/>
    <property type="match status" value="1"/>
</dbReference>
<dbReference type="InterPro" id="IPR014710">
    <property type="entry name" value="RmlC-like_jellyroll"/>
</dbReference>
<dbReference type="InterPro" id="IPR011051">
    <property type="entry name" value="RmlC_Cupin_sf"/>
</dbReference>
<evidence type="ECO:0000313" key="5">
    <source>
        <dbReference type="EMBL" id="MEQ2359613.1"/>
    </source>
</evidence>
<protein>
    <submittedName>
        <fullName evidence="5">AraC family transcriptional regulator</fullName>
    </submittedName>
</protein>
<dbReference type="InterPro" id="IPR009057">
    <property type="entry name" value="Homeodomain-like_sf"/>
</dbReference>
<dbReference type="InterPro" id="IPR003313">
    <property type="entry name" value="AraC-bd"/>
</dbReference>
<gene>
    <name evidence="5" type="ORF">WMO75_15030</name>
</gene>
<dbReference type="RefSeq" id="WP_349078371.1">
    <property type="nucleotide sequence ID" value="NZ_JBBMEI010000061.1"/>
</dbReference>
<dbReference type="InterPro" id="IPR020449">
    <property type="entry name" value="Tscrpt_reg_AraC-type_HTH"/>
</dbReference>
<accession>A0ABV1APY0</accession>
<feature type="domain" description="HTH araC/xylS-type" evidence="4">
    <location>
        <begin position="199"/>
        <end position="297"/>
    </location>
</feature>
<dbReference type="PANTHER" id="PTHR43280:SF2">
    <property type="entry name" value="HTH-TYPE TRANSCRIPTIONAL REGULATOR EXSA"/>
    <property type="match status" value="1"/>
</dbReference>
<dbReference type="SMART" id="SM00342">
    <property type="entry name" value="HTH_ARAC"/>
    <property type="match status" value="1"/>
</dbReference>
<dbReference type="PROSITE" id="PS01124">
    <property type="entry name" value="HTH_ARAC_FAMILY_2"/>
    <property type="match status" value="1"/>
</dbReference>
<sequence length="307" mass="35571">MKNIQGIQLIMESNEELLPDFFMDFPYICSCVEFDKYIDPVVPWHWHHAVELFYIKSGRVEYTTPNGKWIFPAGTGGFVNSNVLHSSRVSSTKDGTVQLLHLFDSELLPGGISNRIEERYIRPLTDRSGLEMICLSPEDPGQAALLQKIQAGFELEEGSWGYEITLRQLLTEVWLGLLELACAETEDIHKNKDTAEKMKAMMSYIQDHYTEMIAVDCLAREAHISKKVCFRLFQENLHMSPLEYMREYRLRKACMELIETEKSITEIASDCGFGSSSYFGKLFREHFNCSPVRYRGKWHDCNRNRHE</sequence>
<organism evidence="5 6">
    <name type="scientific">Blautia intestinihominis</name>
    <dbReference type="NCBI Taxonomy" id="3133152"/>
    <lineage>
        <taxon>Bacteria</taxon>
        <taxon>Bacillati</taxon>
        <taxon>Bacillota</taxon>
        <taxon>Clostridia</taxon>
        <taxon>Lachnospirales</taxon>
        <taxon>Lachnospiraceae</taxon>
        <taxon>Blautia</taxon>
    </lineage>
</organism>
<keyword evidence="1" id="KW-0805">Transcription regulation</keyword>
<dbReference type="SUPFAM" id="SSF46689">
    <property type="entry name" value="Homeodomain-like"/>
    <property type="match status" value="2"/>
</dbReference>
<evidence type="ECO:0000259" key="4">
    <source>
        <dbReference type="PROSITE" id="PS01124"/>
    </source>
</evidence>
<reference evidence="5 6" key="1">
    <citation type="submission" date="2024-03" db="EMBL/GenBank/DDBJ databases">
        <title>Human intestinal bacterial collection.</title>
        <authorList>
            <person name="Pauvert C."/>
            <person name="Hitch T.C.A."/>
            <person name="Clavel T."/>
        </authorList>
    </citation>
    <scope>NUCLEOTIDE SEQUENCE [LARGE SCALE GENOMIC DNA]</scope>
    <source>
        <strain evidence="5 6">CLA-AA-H95</strain>
    </source>
</reference>
<dbReference type="Pfam" id="PF12833">
    <property type="entry name" value="HTH_18"/>
    <property type="match status" value="1"/>
</dbReference>
<comment type="caution">
    <text evidence="5">The sequence shown here is derived from an EMBL/GenBank/DDBJ whole genome shotgun (WGS) entry which is preliminary data.</text>
</comment>
<dbReference type="Proteomes" id="UP001446032">
    <property type="component" value="Unassembled WGS sequence"/>
</dbReference>
<proteinExistence type="predicted"/>
<keyword evidence="3" id="KW-0804">Transcription</keyword>
<evidence type="ECO:0000313" key="6">
    <source>
        <dbReference type="Proteomes" id="UP001446032"/>
    </source>
</evidence>
<dbReference type="PANTHER" id="PTHR43280">
    <property type="entry name" value="ARAC-FAMILY TRANSCRIPTIONAL REGULATOR"/>
    <property type="match status" value="1"/>
</dbReference>
<evidence type="ECO:0000256" key="2">
    <source>
        <dbReference type="ARBA" id="ARBA00023125"/>
    </source>
</evidence>
<dbReference type="PRINTS" id="PR00032">
    <property type="entry name" value="HTHARAC"/>
</dbReference>
<dbReference type="SUPFAM" id="SSF51182">
    <property type="entry name" value="RmlC-like cupins"/>
    <property type="match status" value="1"/>
</dbReference>
<name>A0ABV1APY0_9FIRM</name>
<dbReference type="EMBL" id="JBBMEI010000061">
    <property type="protein sequence ID" value="MEQ2359613.1"/>
    <property type="molecule type" value="Genomic_DNA"/>
</dbReference>
<keyword evidence="6" id="KW-1185">Reference proteome</keyword>
<evidence type="ECO:0000256" key="3">
    <source>
        <dbReference type="ARBA" id="ARBA00023163"/>
    </source>
</evidence>
<dbReference type="Gene3D" id="1.10.10.60">
    <property type="entry name" value="Homeodomain-like"/>
    <property type="match status" value="2"/>
</dbReference>
<evidence type="ECO:0000256" key="1">
    <source>
        <dbReference type="ARBA" id="ARBA00023015"/>
    </source>
</evidence>
<dbReference type="InterPro" id="IPR018060">
    <property type="entry name" value="HTH_AraC"/>
</dbReference>
<dbReference type="Pfam" id="PF02311">
    <property type="entry name" value="AraC_binding"/>
    <property type="match status" value="1"/>
</dbReference>
<keyword evidence="2" id="KW-0238">DNA-binding</keyword>